<organism evidence="2 4">
    <name type="scientific">Medicago truncatula</name>
    <name type="common">Barrel medic</name>
    <name type="synonym">Medicago tribuloides</name>
    <dbReference type="NCBI Taxonomy" id="3880"/>
    <lineage>
        <taxon>Eukaryota</taxon>
        <taxon>Viridiplantae</taxon>
        <taxon>Streptophyta</taxon>
        <taxon>Embryophyta</taxon>
        <taxon>Tracheophyta</taxon>
        <taxon>Spermatophyta</taxon>
        <taxon>Magnoliopsida</taxon>
        <taxon>eudicotyledons</taxon>
        <taxon>Gunneridae</taxon>
        <taxon>Pentapetalae</taxon>
        <taxon>rosids</taxon>
        <taxon>fabids</taxon>
        <taxon>Fabales</taxon>
        <taxon>Fabaceae</taxon>
        <taxon>Papilionoideae</taxon>
        <taxon>50 kb inversion clade</taxon>
        <taxon>NPAAA clade</taxon>
        <taxon>Hologalegina</taxon>
        <taxon>IRL clade</taxon>
        <taxon>Trifolieae</taxon>
        <taxon>Medicago</taxon>
    </lineage>
</organism>
<reference evidence="2 4" key="1">
    <citation type="journal article" date="2011" name="Nature">
        <title>The Medicago genome provides insight into the evolution of rhizobial symbioses.</title>
        <authorList>
            <person name="Young N.D."/>
            <person name="Debelle F."/>
            <person name="Oldroyd G.E."/>
            <person name="Geurts R."/>
            <person name="Cannon S.B."/>
            <person name="Udvardi M.K."/>
            <person name="Benedito V.A."/>
            <person name="Mayer K.F."/>
            <person name="Gouzy J."/>
            <person name="Schoof H."/>
            <person name="Van de Peer Y."/>
            <person name="Proost S."/>
            <person name="Cook D.R."/>
            <person name="Meyers B.C."/>
            <person name="Spannagl M."/>
            <person name="Cheung F."/>
            <person name="De Mita S."/>
            <person name="Krishnakumar V."/>
            <person name="Gundlach H."/>
            <person name="Zhou S."/>
            <person name="Mudge J."/>
            <person name="Bharti A.K."/>
            <person name="Murray J.D."/>
            <person name="Naoumkina M.A."/>
            <person name="Rosen B."/>
            <person name="Silverstein K.A."/>
            <person name="Tang H."/>
            <person name="Rombauts S."/>
            <person name="Zhao P.X."/>
            <person name="Zhou P."/>
            <person name="Barbe V."/>
            <person name="Bardou P."/>
            <person name="Bechner M."/>
            <person name="Bellec A."/>
            <person name="Berger A."/>
            <person name="Berges H."/>
            <person name="Bidwell S."/>
            <person name="Bisseling T."/>
            <person name="Choisne N."/>
            <person name="Couloux A."/>
            <person name="Denny R."/>
            <person name="Deshpande S."/>
            <person name="Dai X."/>
            <person name="Doyle J.J."/>
            <person name="Dudez A.M."/>
            <person name="Farmer A.D."/>
            <person name="Fouteau S."/>
            <person name="Franken C."/>
            <person name="Gibelin C."/>
            <person name="Gish J."/>
            <person name="Goldstein S."/>
            <person name="Gonzalez A.J."/>
            <person name="Green P.J."/>
            <person name="Hallab A."/>
            <person name="Hartog M."/>
            <person name="Hua A."/>
            <person name="Humphray S.J."/>
            <person name="Jeong D.H."/>
            <person name="Jing Y."/>
            <person name="Jocker A."/>
            <person name="Kenton S.M."/>
            <person name="Kim D.J."/>
            <person name="Klee K."/>
            <person name="Lai H."/>
            <person name="Lang C."/>
            <person name="Lin S."/>
            <person name="Macmil S.L."/>
            <person name="Magdelenat G."/>
            <person name="Matthews L."/>
            <person name="McCorrison J."/>
            <person name="Monaghan E.L."/>
            <person name="Mun J.H."/>
            <person name="Najar F.Z."/>
            <person name="Nicholson C."/>
            <person name="Noirot C."/>
            <person name="O'Bleness M."/>
            <person name="Paule C.R."/>
            <person name="Poulain J."/>
            <person name="Prion F."/>
            <person name="Qin B."/>
            <person name="Qu C."/>
            <person name="Retzel E.F."/>
            <person name="Riddle C."/>
            <person name="Sallet E."/>
            <person name="Samain S."/>
            <person name="Samson N."/>
            <person name="Sanders I."/>
            <person name="Saurat O."/>
            <person name="Scarpelli C."/>
            <person name="Schiex T."/>
            <person name="Segurens B."/>
            <person name="Severin A.J."/>
            <person name="Sherrier D.J."/>
            <person name="Shi R."/>
            <person name="Sims S."/>
            <person name="Singer S.R."/>
            <person name="Sinharoy S."/>
            <person name="Sterck L."/>
            <person name="Viollet A."/>
            <person name="Wang B.B."/>
            <person name="Wang K."/>
            <person name="Wang M."/>
            <person name="Wang X."/>
            <person name="Warfsmann J."/>
            <person name="Weissenbach J."/>
            <person name="White D.D."/>
            <person name="White J.D."/>
            <person name="Wiley G.B."/>
            <person name="Wincker P."/>
            <person name="Xing Y."/>
            <person name="Yang L."/>
            <person name="Yao Z."/>
            <person name="Ying F."/>
            <person name="Zhai J."/>
            <person name="Zhou L."/>
            <person name="Zuber A."/>
            <person name="Denarie J."/>
            <person name="Dixon R.A."/>
            <person name="May G.D."/>
            <person name="Schwartz D.C."/>
            <person name="Rogers J."/>
            <person name="Quetier F."/>
            <person name="Town C.D."/>
            <person name="Roe B.A."/>
        </authorList>
    </citation>
    <scope>NUCLEOTIDE SEQUENCE [LARGE SCALE GENOMIC DNA]</scope>
    <source>
        <strain evidence="2">A17</strain>
        <strain evidence="3 4">cv. Jemalong A17</strain>
    </source>
</reference>
<dbReference type="Proteomes" id="UP000002051">
    <property type="component" value="Chromosome 6"/>
</dbReference>
<name>G7KL18_MEDTR</name>
<dbReference type="PaxDb" id="3880-AES75597"/>
<keyword evidence="1" id="KW-1133">Transmembrane helix</keyword>
<feature type="transmembrane region" description="Helical" evidence="1">
    <location>
        <begin position="12"/>
        <end position="36"/>
    </location>
</feature>
<evidence type="ECO:0000313" key="4">
    <source>
        <dbReference type="Proteomes" id="UP000002051"/>
    </source>
</evidence>
<sequence>MKISGSDAQVWSFIYIAASPCTRLGFLQDIVVNLFVRRRRRELMDHGLFFCGDK</sequence>
<evidence type="ECO:0000313" key="2">
    <source>
        <dbReference type="EMBL" id="AES75597.1"/>
    </source>
</evidence>
<dbReference type="EMBL" id="CM001222">
    <property type="protein sequence ID" value="AES75597.1"/>
    <property type="molecule type" value="Genomic_DNA"/>
</dbReference>
<dbReference type="EnsemblPlants" id="AES75597">
    <property type="protein sequence ID" value="AES75597"/>
    <property type="gene ID" value="MTR_6g051790"/>
</dbReference>
<evidence type="ECO:0000256" key="1">
    <source>
        <dbReference type="SAM" id="Phobius"/>
    </source>
</evidence>
<protein>
    <submittedName>
        <fullName evidence="2">Transmembrane protein, putative</fullName>
    </submittedName>
</protein>
<reference evidence="2 4" key="2">
    <citation type="journal article" date="2014" name="BMC Genomics">
        <title>An improved genome release (version Mt4.0) for the model legume Medicago truncatula.</title>
        <authorList>
            <person name="Tang H."/>
            <person name="Krishnakumar V."/>
            <person name="Bidwell S."/>
            <person name="Rosen B."/>
            <person name="Chan A."/>
            <person name="Zhou S."/>
            <person name="Gentzbittel L."/>
            <person name="Childs K.L."/>
            <person name="Yandell M."/>
            <person name="Gundlach H."/>
            <person name="Mayer K.F."/>
            <person name="Schwartz D.C."/>
            <person name="Town C.D."/>
        </authorList>
    </citation>
    <scope>GENOME REANNOTATION</scope>
    <source>
        <strain evidence="3 4">cv. Jemalong A17</strain>
    </source>
</reference>
<proteinExistence type="predicted"/>
<dbReference type="AlphaFoldDB" id="G7KL18"/>
<reference evidence="3" key="3">
    <citation type="submission" date="2015-04" db="UniProtKB">
        <authorList>
            <consortium name="EnsemblPlants"/>
        </authorList>
    </citation>
    <scope>IDENTIFICATION</scope>
    <source>
        <strain evidence="3">cv. Jemalong A17</strain>
    </source>
</reference>
<gene>
    <name evidence="2" type="ordered locus">MTR_6g051790</name>
</gene>
<keyword evidence="4" id="KW-1185">Reference proteome</keyword>
<keyword evidence="1 2" id="KW-0812">Transmembrane</keyword>
<dbReference type="HOGENOM" id="CLU_3053428_0_0_1"/>
<keyword evidence="1" id="KW-0472">Membrane</keyword>
<accession>G7KL18</accession>
<evidence type="ECO:0000313" key="3">
    <source>
        <dbReference type="EnsemblPlants" id="AES75597"/>
    </source>
</evidence>